<organism evidence="1 2">
    <name type="scientific">Methanobacterium formicicum (strain DSM 3637 / PP1)</name>
    <dbReference type="NCBI Taxonomy" id="1204725"/>
    <lineage>
        <taxon>Archaea</taxon>
        <taxon>Methanobacteriati</taxon>
        <taxon>Methanobacteriota</taxon>
        <taxon>Methanomada group</taxon>
        <taxon>Methanobacteria</taxon>
        <taxon>Methanobacteriales</taxon>
        <taxon>Methanobacteriaceae</taxon>
        <taxon>Methanobacterium</taxon>
    </lineage>
</organism>
<sequence length="88" mass="10374">MQVDVDCLEESGQNWNVRIKVLLTTEELSLMDYEALKHLEDFNIEIKAPIIYFNSFLSIAEPWEDEPLEELINSIKLEVEYRMKILLA</sequence>
<comment type="caution">
    <text evidence="1">The sequence shown here is derived from an EMBL/GenBank/DDBJ whole genome shotgun (WGS) entry which is preliminary data.</text>
</comment>
<name>K2QAJ6_METFP</name>
<dbReference type="EMBL" id="AMPO01000011">
    <property type="protein sequence ID" value="EKF84976.1"/>
    <property type="molecule type" value="Genomic_DNA"/>
</dbReference>
<gene>
    <name evidence="1" type="ORF">A994_11282</name>
</gene>
<dbReference type="RefSeq" id="WP_004031736.1">
    <property type="nucleotide sequence ID" value="NZ_AMPO01000011.1"/>
</dbReference>
<evidence type="ECO:0000313" key="2">
    <source>
        <dbReference type="Proteomes" id="UP000007360"/>
    </source>
</evidence>
<keyword evidence="2" id="KW-1185">Reference proteome</keyword>
<accession>K2QAJ6</accession>
<proteinExistence type="predicted"/>
<evidence type="ECO:0000313" key="1">
    <source>
        <dbReference type="EMBL" id="EKF84976.1"/>
    </source>
</evidence>
<dbReference type="PATRIC" id="fig|1204725.3.peg.2266"/>
<dbReference type="AlphaFoldDB" id="K2QAJ6"/>
<dbReference type="Proteomes" id="UP000007360">
    <property type="component" value="Unassembled WGS sequence"/>
</dbReference>
<protein>
    <submittedName>
        <fullName evidence="1">Uncharacterized protein</fullName>
    </submittedName>
</protein>
<reference evidence="1 2" key="1">
    <citation type="journal article" date="2012" name="J. Bacteriol.">
        <title>Draft genome sequence of Methanobacterium formicicum DSM 3637, an archaebacterium isolated from the methane producer amoeba Pelomyxa palustris.</title>
        <authorList>
            <person name="Gutierrez G."/>
        </authorList>
    </citation>
    <scope>NUCLEOTIDE SEQUENCE [LARGE SCALE GENOMIC DNA]</scope>
    <source>
        <strain evidence="2">DSM 3637 / PP1</strain>
    </source>
</reference>
<dbReference type="OrthoDB" id="80868at2157"/>